<evidence type="ECO:0000259" key="1">
    <source>
        <dbReference type="Pfam" id="PF12146"/>
    </source>
</evidence>
<dbReference type="Gene3D" id="3.40.50.1820">
    <property type="entry name" value="alpha/beta hydrolase"/>
    <property type="match status" value="1"/>
</dbReference>
<accession>A0ABN0YEJ7</accession>
<organism evidence="2 3">
    <name type="scientific">Paenibacillus motobuensis</name>
    <dbReference type="NCBI Taxonomy" id="295324"/>
    <lineage>
        <taxon>Bacteria</taxon>
        <taxon>Bacillati</taxon>
        <taxon>Bacillota</taxon>
        <taxon>Bacilli</taxon>
        <taxon>Bacillales</taxon>
        <taxon>Paenibacillaceae</taxon>
        <taxon>Paenibacillus</taxon>
    </lineage>
</organism>
<name>A0ABN0YEJ7_9BACL</name>
<keyword evidence="2" id="KW-0378">Hydrolase</keyword>
<dbReference type="RefSeq" id="WP_343861327.1">
    <property type="nucleotide sequence ID" value="NZ_BAAACX010000009.1"/>
</dbReference>
<evidence type="ECO:0000313" key="2">
    <source>
        <dbReference type="EMBL" id="GAA0392450.1"/>
    </source>
</evidence>
<comment type="caution">
    <text evidence="2">The sequence shown here is derived from an EMBL/GenBank/DDBJ whole genome shotgun (WGS) entry which is preliminary data.</text>
</comment>
<sequence>MTYSRQSEWQEIQHYLPVKFHFTESHHPTEEWWGWKGHKVHLDCFRNNKAPVKVILLHGVGTNGRQMSMILGGPLSKDGFETIAIDMPTYGVTEVRKGAVVKYDDWVDLACDYIDYELQRDDRPIVLYGLSAGGMETYHVAAKNKKVKGIIGMTFLDQRVQQVRDETAKNLFMSRVGIPMVGIACKVGLGNFKMKMSTASKMSALCNDKKVMKIFNRDKTSAANKTSMEFLKSYSEYQPAVEAEDFDVCPILLTQPEQDRWTPLHLSTPFLEKINKVEVKIVCLENGGHYPVEQPALDQMHEAILEFINKVTAPAPIQA</sequence>
<reference evidence="2 3" key="1">
    <citation type="journal article" date="2019" name="Int. J. Syst. Evol. Microbiol.">
        <title>The Global Catalogue of Microorganisms (GCM) 10K type strain sequencing project: providing services to taxonomists for standard genome sequencing and annotation.</title>
        <authorList>
            <consortium name="The Broad Institute Genomics Platform"/>
            <consortium name="The Broad Institute Genome Sequencing Center for Infectious Disease"/>
            <person name="Wu L."/>
            <person name="Ma J."/>
        </authorList>
    </citation>
    <scope>NUCLEOTIDE SEQUENCE [LARGE SCALE GENOMIC DNA]</scope>
    <source>
        <strain evidence="2 3">JCM 12774</strain>
    </source>
</reference>
<dbReference type="EMBL" id="BAAACX010000009">
    <property type="protein sequence ID" value="GAA0392450.1"/>
    <property type="molecule type" value="Genomic_DNA"/>
</dbReference>
<dbReference type="GO" id="GO:0016787">
    <property type="term" value="F:hydrolase activity"/>
    <property type="evidence" value="ECO:0007669"/>
    <property type="project" value="UniProtKB-KW"/>
</dbReference>
<protein>
    <submittedName>
        <fullName evidence="2">Alpha/beta fold hydrolase</fullName>
    </submittedName>
</protein>
<feature type="domain" description="Serine aminopeptidase S33" evidence="1">
    <location>
        <begin position="53"/>
        <end position="289"/>
    </location>
</feature>
<dbReference type="PANTHER" id="PTHR46438">
    <property type="entry name" value="ALPHA/BETA-HYDROLASES SUPERFAMILY PROTEIN"/>
    <property type="match status" value="1"/>
</dbReference>
<dbReference type="SUPFAM" id="SSF53474">
    <property type="entry name" value="alpha/beta-Hydrolases"/>
    <property type="match status" value="1"/>
</dbReference>
<dbReference type="Proteomes" id="UP001500340">
    <property type="component" value="Unassembled WGS sequence"/>
</dbReference>
<proteinExistence type="predicted"/>
<dbReference type="PANTHER" id="PTHR46438:SF2">
    <property type="entry name" value="ALPHA_BETA-HYDROLASES SUPERFAMILY PROTEIN"/>
    <property type="match status" value="1"/>
</dbReference>
<dbReference type="Pfam" id="PF12146">
    <property type="entry name" value="Hydrolase_4"/>
    <property type="match status" value="1"/>
</dbReference>
<dbReference type="InterPro" id="IPR022742">
    <property type="entry name" value="Hydrolase_4"/>
</dbReference>
<evidence type="ECO:0000313" key="3">
    <source>
        <dbReference type="Proteomes" id="UP001500340"/>
    </source>
</evidence>
<dbReference type="InterPro" id="IPR029058">
    <property type="entry name" value="AB_hydrolase_fold"/>
</dbReference>
<gene>
    <name evidence="2" type="ORF">GCM10008933_24140</name>
</gene>
<keyword evidence="3" id="KW-1185">Reference proteome</keyword>